<evidence type="ECO:0000256" key="1">
    <source>
        <dbReference type="ARBA" id="ARBA00000098"/>
    </source>
</evidence>
<keyword evidence="11" id="KW-0482">Metalloprotease</keyword>
<evidence type="ECO:0000313" key="15">
    <source>
        <dbReference type="Proteomes" id="UP000005234"/>
    </source>
</evidence>
<name>H8L3X9_FRAAD</name>
<dbReference type="InterPro" id="IPR001930">
    <property type="entry name" value="Peptidase_M1"/>
</dbReference>
<dbReference type="Pfam" id="PF01433">
    <property type="entry name" value="Peptidase_M1"/>
    <property type="match status" value="1"/>
</dbReference>
<accession>H8L3X9</accession>
<dbReference type="KEGG" id="fau:Fraau_1113"/>
<dbReference type="GO" id="GO:0005615">
    <property type="term" value="C:extracellular space"/>
    <property type="evidence" value="ECO:0007669"/>
    <property type="project" value="TreeGrafter"/>
</dbReference>
<dbReference type="GO" id="GO:0016020">
    <property type="term" value="C:membrane"/>
    <property type="evidence" value="ECO:0007669"/>
    <property type="project" value="TreeGrafter"/>
</dbReference>
<evidence type="ECO:0000256" key="4">
    <source>
        <dbReference type="ARBA" id="ARBA00012564"/>
    </source>
</evidence>
<feature type="domain" description="Peptidase M1 membrane alanine aminopeptidase" evidence="12">
    <location>
        <begin position="302"/>
        <end position="453"/>
    </location>
</feature>
<dbReference type="eggNOG" id="COG0308">
    <property type="taxonomic scope" value="Bacteria"/>
</dbReference>
<dbReference type="HOGENOM" id="CLU_014298_1_1_6"/>
<comment type="similarity">
    <text evidence="3">Belongs to the peptidase M1 family.</text>
</comment>
<dbReference type="InterPro" id="IPR042097">
    <property type="entry name" value="Aminopeptidase_N-like_N_sf"/>
</dbReference>
<dbReference type="PANTHER" id="PTHR11533">
    <property type="entry name" value="PROTEASE M1 ZINC METALLOPROTEASE"/>
    <property type="match status" value="1"/>
</dbReference>
<keyword evidence="10" id="KW-0862">Zinc</keyword>
<dbReference type="PANTHER" id="PTHR11533:SF174">
    <property type="entry name" value="PUROMYCIN-SENSITIVE AMINOPEPTIDASE-RELATED"/>
    <property type="match status" value="1"/>
</dbReference>
<comment type="cofactor">
    <cofactor evidence="2">
        <name>Zn(2+)</name>
        <dbReference type="ChEBI" id="CHEBI:29105"/>
    </cofactor>
</comment>
<keyword evidence="9" id="KW-0378">Hydrolase</keyword>
<organism evidence="14 15">
    <name type="scientific">Frateuria aurantia (strain ATCC 33424 / DSM 6220 / KCTC 2777 / LMG 1558 / NBRC 3245 / NCIMB 13370)</name>
    <name type="common">Acetobacter aurantius</name>
    <dbReference type="NCBI Taxonomy" id="767434"/>
    <lineage>
        <taxon>Bacteria</taxon>
        <taxon>Pseudomonadati</taxon>
        <taxon>Pseudomonadota</taxon>
        <taxon>Gammaproteobacteria</taxon>
        <taxon>Lysobacterales</taxon>
        <taxon>Rhodanobacteraceae</taxon>
        <taxon>Frateuria</taxon>
    </lineage>
</organism>
<dbReference type="Proteomes" id="UP000005234">
    <property type="component" value="Chromosome"/>
</dbReference>
<dbReference type="GO" id="GO:0006508">
    <property type="term" value="P:proteolysis"/>
    <property type="evidence" value="ECO:0007669"/>
    <property type="project" value="UniProtKB-KW"/>
</dbReference>
<comment type="catalytic activity">
    <reaction evidence="1">
        <text>Release of an N-terminal amino acid, Xaa-|-Yaa- from a peptide, amide or arylamide. Xaa is preferably Ala, but may be most amino acids including Pro (slow action). When a terminal hydrophobic residue is followed by a prolyl residue, the two may be released as an intact Xaa-Pro dipeptide.</text>
        <dbReference type="EC" id="3.4.11.2"/>
    </reaction>
</comment>
<dbReference type="GO" id="GO:0042277">
    <property type="term" value="F:peptide binding"/>
    <property type="evidence" value="ECO:0007669"/>
    <property type="project" value="TreeGrafter"/>
</dbReference>
<dbReference type="EMBL" id="CP003350">
    <property type="protein sequence ID" value="AFC85573.1"/>
    <property type="molecule type" value="Genomic_DNA"/>
</dbReference>
<dbReference type="GO" id="GO:0016285">
    <property type="term" value="F:alanyl aminopeptidase activity"/>
    <property type="evidence" value="ECO:0007669"/>
    <property type="project" value="UniProtKB-EC"/>
</dbReference>
<dbReference type="GO" id="GO:0070006">
    <property type="term" value="F:metalloaminopeptidase activity"/>
    <property type="evidence" value="ECO:0007669"/>
    <property type="project" value="TreeGrafter"/>
</dbReference>
<evidence type="ECO:0000256" key="3">
    <source>
        <dbReference type="ARBA" id="ARBA00010136"/>
    </source>
</evidence>
<keyword evidence="8" id="KW-0479">Metal-binding</keyword>
<evidence type="ECO:0000256" key="9">
    <source>
        <dbReference type="ARBA" id="ARBA00022801"/>
    </source>
</evidence>
<dbReference type="STRING" id="767434.Fraau_1113"/>
<dbReference type="GO" id="GO:0043171">
    <property type="term" value="P:peptide catabolic process"/>
    <property type="evidence" value="ECO:0007669"/>
    <property type="project" value="TreeGrafter"/>
</dbReference>
<dbReference type="Gene3D" id="2.60.40.1730">
    <property type="entry name" value="tricorn interacting facor f3 domain"/>
    <property type="match status" value="1"/>
</dbReference>
<dbReference type="Gene3D" id="1.10.390.10">
    <property type="entry name" value="Neutral Protease Domain 2"/>
    <property type="match status" value="1"/>
</dbReference>
<evidence type="ECO:0000256" key="6">
    <source>
        <dbReference type="ARBA" id="ARBA00022438"/>
    </source>
</evidence>
<reference evidence="14" key="1">
    <citation type="submission" date="2012-02" db="EMBL/GenBank/DDBJ databases">
        <title>The complete genome of Frateuria aurantia DSM 6220.</title>
        <authorList>
            <consortium name="US DOE Joint Genome Institute (JGI-PGF)"/>
            <person name="Lucas S."/>
            <person name="Copeland A."/>
            <person name="Lapidus A."/>
            <person name="Glavina del Rio T."/>
            <person name="Dalin E."/>
            <person name="Tice H."/>
            <person name="Bruce D."/>
            <person name="Goodwin L."/>
            <person name="Pitluck S."/>
            <person name="Peters L."/>
            <person name="Ovchinnikova G."/>
            <person name="Teshima H."/>
            <person name="Kyrpides N."/>
            <person name="Mavromatis K."/>
            <person name="Ivanova N."/>
            <person name="Brettin T."/>
            <person name="Detter J.C."/>
            <person name="Han C."/>
            <person name="Larimer F."/>
            <person name="Land M."/>
            <person name="Hauser L."/>
            <person name="Markowitz V."/>
            <person name="Cheng J.-F."/>
            <person name="Hugenholtz P."/>
            <person name="Woyke T."/>
            <person name="Wu D."/>
            <person name="Brambilla E."/>
            <person name="Klenk H.-P."/>
            <person name="Eisen J.A."/>
        </authorList>
    </citation>
    <scope>NUCLEOTIDE SEQUENCE</scope>
    <source>
        <strain evidence="14">DSM 6220</strain>
    </source>
</reference>
<dbReference type="OrthoDB" id="100605at2"/>
<evidence type="ECO:0000256" key="11">
    <source>
        <dbReference type="ARBA" id="ARBA00023049"/>
    </source>
</evidence>
<evidence type="ECO:0000313" key="14">
    <source>
        <dbReference type="EMBL" id="AFC85573.1"/>
    </source>
</evidence>
<dbReference type="InterPro" id="IPR014782">
    <property type="entry name" value="Peptidase_M1_dom"/>
</dbReference>
<evidence type="ECO:0000256" key="10">
    <source>
        <dbReference type="ARBA" id="ARBA00022833"/>
    </source>
</evidence>
<gene>
    <name evidence="14" type="ordered locus">Fraau_1113</name>
</gene>
<dbReference type="AlphaFoldDB" id="H8L3X9"/>
<proteinExistence type="inferred from homology"/>
<keyword evidence="15" id="KW-1185">Reference proteome</keyword>
<dbReference type="PRINTS" id="PR00756">
    <property type="entry name" value="ALADIPTASE"/>
</dbReference>
<dbReference type="CDD" id="cd09603">
    <property type="entry name" value="M1_APN_like"/>
    <property type="match status" value="1"/>
</dbReference>
<evidence type="ECO:0000259" key="12">
    <source>
        <dbReference type="Pfam" id="PF01433"/>
    </source>
</evidence>
<feature type="domain" description="Aminopeptidase N-like N-terminal" evidence="13">
    <location>
        <begin position="26"/>
        <end position="196"/>
    </location>
</feature>
<evidence type="ECO:0000256" key="7">
    <source>
        <dbReference type="ARBA" id="ARBA00022670"/>
    </source>
</evidence>
<protein>
    <recommendedName>
        <fullName evidence="5">Aminopeptidase N</fullName>
        <ecNumber evidence="4">3.4.11.2</ecNumber>
    </recommendedName>
</protein>
<dbReference type="Pfam" id="PF17900">
    <property type="entry name" value="Peptidase_M1_N"/>
    <property type="match status" value="1"/>
</dbReference>
<dbReference type="SUPFAM" id="SSF55486">
    <property type="entry name" value="Metalloproteases ('zincins'), catalytic domain"/>
    <property type="match status" value="1"/>
</dbReference>
<dbReference type="InterPro" id="IPR045357">
    <property type="entry name" value="Aminopeptidase_N-like_N"/>
</dbReference>
<dbReference type="SUPFAM" id="SSF63737">
    <property type="entry name" value="Leukotriene A4 hydrolase N-terminal domain"/>
    <property type="match status" value="1"/>
</dbReference>
<evidence type="ECO:0000256" key="8">
    <source>
        <dbReference type="ARBA" id="ARBA00022723"/>
    </source>
</evidence>
<evidence type="ECO:0000256" key="5">
    <source>
        <dbReference type="ARBA" id="ARBA00015611"/>
    </source>
</evidence>
<evidence type="ECO:0000259" key="13">
    <source>
        <dbReference type="Pfam" id="PF17900"/>
    </source>
</evidence>
<keyword evidence="6 14" id="KW-0031">Aminopeptidase</keyword>
<keyword evidence="7" id="KW-0645">Protease</keyword>
<dbReference type="EC" id="3.4.11.2" evidence="4"/>
<dbReference type="GO" id="GO:0005737">
    <property type="term" value="C:cytoplasm"/>
    <property type="evidence" value="ECO:0007669"/>
    <property type="project" value="TreeGrafter"/>
</dbReference>
<sequence>MAPPSAQTLESGLAMTPAQRAVHFDHAELHFIPDLQNHRLQARAELSFTAVQPLNQLQLNLDRNLAISAIRLDGRNLATSAWSNPEGLLSIQLPAPVAAGQHIHVEIHYAGHPLEARHAPWDGGFVWSHTADGKPWMGTAVEGEGCDIFWPCIDHPEGKPALVDTWVTIPGDLAAPGNGRLIDVRNEGAMRTWHWQIKAPNTYGVTLNVGPFAKLKSDYHSRYGNTIPLQFWYLRGHEDQARKLFAEIPTMLDFFEGEIGPYPFGDEKVGVVETPYEGMEHQTINAYGNGYAQSPYGFDWLMQHEFSHEWFGNQVTNADWDDMWIHEAFATYMQPLYGQYLRGDMAYFAMLQSERVMVTNRVPIVSGHSQTEAQVYDAKRGPGNDIYYKGSLMLHSLRHLIGDQAFFESIRRLVYGRADPRPGNFSNRYADTHDFIRIVDQVTGRSLDWFFQVYLYQAALPRLDLQRQGDTLTLAWHTGSNTPFPMPVELQIGQQFRQIDMSHGPVSLHVPAGELLIVDPHSELLRDQPGITRYQQWLRQQQARHAPIPKPW</sequence>
<dbReference type="InterPro" id="IPR027268">
    <property type="entry name" value="Peptidase_M4/M1_CTD_sf"/>
</dbReference>
<evidence type="ECO:0000256" key="2">
    <source>
        <dbReference type="ARBA" id="ARBA00001947"/>
    </source>
</evidence>
<dbReference type="InterPro" id="IPR050344">
    <property type="entry name" value="Peptidase_M1_aminopeptidases"/>
</dbReference>
<dbReference type="GO" id="GO:0008270">
    <property type="term" value="F:zinc ion binding"/>
    <property type="evidence" value="ECO:0007669"/>
    <property type="project" value="InterPro"/>
</dbReference>